<keyword evidence="1" id="KW-0812">Transmembrane</keyword>
<keyword evidence="3" id="KW-1185">Reference proteome</keyword>
<name>U6K775_9EIME</name>
<feature type="transmembrane region" description="Helical" evidence="1">
    <location>
        <begin position="20"/>
        <end position="39"/>
    </location>
</feature>
<evidence type="ECO:0000313" key="3">
    <source>
        <dbReference type="Proteomes" id="UP000030744"/>
    </source>
</evidence>
<sequence>MGRIPIKVPLTPTLKHSIGATLLLLAFILYIYGVSAPVVRITVDFVVVYICSPCRLCGLSGLCPNRLPGRKASHLLCFVVADCRMTMVLRVLAKYQFVDVFSTIILKAMHLTKTFSNISAFLGDIAMPDVQSIGLLTCYFIANNIDFLGARLPGTPLSQPSGAVESLLWNMSGFWAMVALGLSASQVHRLAISFEDICQDMHALFLASTPELTAPMENSNILNCNSRSRRSRSPSLGLILHGCVRMAASVALLLPIWLKPTDILEVDIGLVNKHLQGFTDYVNPLLKEILPKTVGDCASAAHVAPQPCFGSMPLAFIRTKVYEATARWATGLNTTELLAVRFGAIPENRIMLTVTGKIKSLALSLRIGGCLYGEDPGRCPTIWDGTDGCCGDDIKFRLQMSVMCNSSFPYLADAILAPTHISKLVVKENILGIFPVEVADITQIVEDQLSEWARAFLDPHNKWIHWKDGETLSVISLLNVLLDINAPGGVRCPRV</sequence>
<dbReference type="Proteomes" id="UP000030744">
    <property type="component" value="Unassembled WGS sequence"/>
</dbReference>
<gene>
    <name evidence="2" type="ORF">EMH_0047240</name>
</gene>
<accession>U6K775</accession>
<organism evidence="2 3">
    <name type="scientific">Eimeria mitis</name>
    <dbReference type="NCBI Taxonomy" id="44415"/>
    <lineage>
        <taxon>Eukaryota</taxon>
        <taxon>Sar</taxon>
        <taxon>Alveolata</taxon>
        <taxon>Apicomplexa</taxon>
        <taxon>Conoidasida</taxon>
        <taxon>Coccidia</taxon>
        <taxon>Eucoccidiorida</taxon>
        <taxon>Eimeriorina</taxon>
        <taxon>Eimeriidae</taxon>
        <taxon>Eimeria</taxon>
    </lineage>
</organism>
<dbReference type="VEuPathDB" id="ToxoDB:EMH_0047240"/>
<evidence type="ECO:0000256" key="1">
    <source>
        <dbReference type="SAM" id="Phobius"/>
    </source>
</evidence>
<proteinExistence type="predicted"/>
<dbReference type="GeneID" id="25379415"/>
<dbReference type="AlphaFoldDB" id="U6K775"/>
<keyword evidence="1" id="KW-0472">Membrane</keyword>
<dbReference type="RefSeq" id="XP_013355260.1">
    <property type="nucleotide sequence ID" value="XM_013499806.1"/>
</dbReference>
<keyword evidence="1" id="KW-1133">Transmembrane helix</keyword>
<dbReference type="OrthoDB" id="331293at2759"/>
<protein>
    <submittedName>
        <fullName evidence="2">Uncharacterized protein</fullName>
    </submittedName>
</protein>
<reference evidence="2" key="2">
    <citation type="submission" date="2013-10" db="EMBL/GenBank/DDBJ databases">
        <authorList>
            <person name="Aslett M."/>
        </authorList>
    </citation>
    <scope>NUCLEOTIDE SEQUENCE [LARGE SCALE GENOMIC DNA]</scope>
    <source>
        <strain evidence="2">Houghton</strain>
    </source>
</reference>
<dbReference type="EMBL" id="HG684430">
    <property type="protein sequence ID" value="CDJ32696.1"/>
    <property type="molecule type" value="Genomic_DNA"/>
</dbReference>
<evidence type="ECO:0000313" key="2">
    <source>
        <dbReference type="EMBL" id="CDJ32696.1"/>
    </source>
</evidence>
<reference evidence="2" key="1">
    <citation type="submission" date="2013-10" db="EMBL/GenBank/DDBJ databases">
        <title>Genomic analysis of the causative agents of coccidiosis in chickens.</title>
        <authorList>
            <person name="Reid A.J."/>
            <person name="Blake D."/>
            <person name="Billington K."/>
            <person name="Browne H."/>
            <person name="Dunn M."/>
            <person name="Hung S."/>
            <person name="Kawahara F."/>
            <person name="Miranda-Saavedra D."/>
            <person name="Mourier T."/>
            <person name="Nagra H."/>
            <person name="Otto T.D."/>
            <person name="Rawlings N."/>
            <person name="Sanchez A."/>
            <person name="Sanders M."/>
            <person name="Subramaniam C."/>
            <person name="Tay Y."/>
            <person name="Dear P."/>
            <person name="Doerig C."/>
            <person name="Gruber A."/>
            <person name="Parkinson J."/>
            <person name="Shirley M."/>
            <person name="Wan K.L."/>
            <person name="Berriman M."/>
            <person name="Tomley F."/>
            <person name="Pain A."/>
        </authorList>
    </citation>
    <scope>NUCLEOTIDE SEQUENCE [LARGE SCALE GENOMIC DNA]</scope>
    <source>
        <strain evidence="2">Houghton</strain>
    </source>
</reference>